<proteinExistence type="predicted"/>
<reference evidence="1 2" key="1">
    <citation type="journal article" date="2019" name="Sci. Rep.">
        <title>Orb-weaving spider Araneus ventricosus genome elucidates the spidroin gene catalogue.</title>
        <authorList>
            <person name="Kono N."/>
            <person name="Nakamura H."/>
            <person name="Ohtoshi R."/>
            <person name="Moran D.A.P."/>
            <person name="Shinohara A."/>
            <person name="Yoshida Y."/>
            <person name="Fujiwara M."/>
            <person name="Mori M."/>
            <person name="Tomita M."/>
            <person name="Arakawa K."/>
        </authorList>
    </citation>
    <scope>NUCLEOTIDE SEQUENCE [LARGE SCALE GENOMIC DNA]</scope>
</reference>
<protein>
    <submittedName>
        <fullName evidence="1">Uncharacterized protein</fullName>
    </submittedName>
</protein>
<sequence>MFPAWNPPAPRPLPYHHASLAIASFMANANHTPPPSASGFFLNLSMFPYKGIFYSHGPDYPTDIKKKNMATAKVGERQQDGTFTP</sequence>
<name>A0A4Y2AHH3_ARAVE</name>
<evidence type="ECO:0000313" key="2">
    <source>
        <dbReference type="Proteomes" id="UP000499080"/>
    </source>
</evidence>
<evidence type="ECO:0000313" key="1">
    <source>
        <dbReference type="EMBL" id="GBL79263.1"/>
    </source>
</evidence>
<dbReference type="EMBL" id="BGPR01000018">
    <property type="protein sequence ID" value="GBL79263.1"/>
    <property type="molecule type" value="Genomic_DNA"/>
</dbReference>
<gene>
    <name evidence="1" type="ORF">AVEN_92482_1</name>
</gene>
<organism evidence="1 2">
    <name type="scientific">Araneus ventricosus</name>
    <name type="common">Orbweaver spider</name>
    <name type="synonym">Epeira ventricosa</name>
    <dbReference type="NCBI Taxonomy" id="182803"/>
    <lineage>
        <taxon>Eukaryota</taxon>
        <taxon>Metazoa</taxon>
        <taxon>Ecdysozoa</taxon>
        <taxon>Arthropoda</taxon>
        <taxon>Chelicerata</taxon>
        <taxon>Arachnida</taxon>
        <taxon>Araneae</taxon>
        <taxon>Araneomorphae</taxon>
        <taxon>Entelegynae</taxon>
        <taxon>Araneoidea</taxon>
        <taxon>Araneidae</taxon>
        <taxon>Araneus</taxon>
    </lineage>
</organism>
<dbReference type="AlphaFoldDB" id="A0A4Y2AHH3"/>
<keyword evidence="2" id="KW-1185">Reference proteome</keyword>
<dbReference type="Proteomes" id="UP000499080">
    <property type="component" value="Unassembled WGS sequence"/>
</dbReference>
<comment type="caution">
    <text evidence="1">The sequence shown here is derived from an EMBL/GenBank/DDBJ whole genome shotgun (WGS) entry which is preliminary data.</text>
</comment>
<accession>A0A4Y2AHH3</accession>